<accession>A0A5D4KHR6</accession>
<sequence length="46" mass="5088">MGTLNKTMVSMLGFGAGIAATVASRRSNMMNGKSMKKMRKQMKKMF</sequence>
<dbReference type="Proteomes" id="UP000323317">
    <property type="component" value="Unassembled WGS sequence"/>
</dbReference>
<name>A0A5D4KHR6_9BACI</name>
<gene>
    <name evidence="1" type="ORF">FZC79_03470</name>
</gene>
<dbReference type="RefSeq" id="WP_148945491.1">
    <property type="nucleotide sequence ID" value="NZ_JBNIKK010000015.1"/>
</dbReference>
<organism evidence="1 2">
    <name type="scientific">Rossellomorea vietnamensis</name>
    <dbReference type="NCBI Taxonomy" id="218284"/>
    <lineage>
        <taxon>Bacteria</taxon>
        <taxon>Bacillati</taxon>
        <taxon>Bacillota</taxon>
        <taxon>Bacilli</taxon>
        <taxon>Bacillales</taxon>
        <taxon>Bacillaceae</taxon>
        <taxon>Rossellomorea</taxon>
    </lineage>
</organism>
<protein>
    <submittedName>
        <fullName evidence="1">DUF3918 domain-containing protein</fullName>
    </submittedName>
</protein>
<reference evidence="1 2" key="1">
    <citation type="submission" date="2019-08" db="EMBL/GenBank/DDBJ databases">
        <title>Bacillus genomes from the desert of Cuatro Cienegas, Coahuila.</title>
        <authorList>
            <person name="Olmedo-Alvarez G."/>
        </authorList>
    </citation>
    <scope>NUCLEOTIDE SEQUENCE [LARGE SCALE GENOMIC DNA]</scope>
    <source>
        <strain evidence="1 2">CH40_1T</strain>
    </source>
</reference>
<dbReference type="AlphaFoldDB" id="A0A5D4KHR6"/>
<dbReference type="EMBL" id="VTEH01000002">
    <property type="protein sequence ID" value="TYR76771.1"/>
    <property type="molecule type" value="Genomic_DNA"/>
</dbReference>
<dbReference type="Pfam" id="PF13056">
    <property type="entry name" value="DUF3918"/>
    <property type="match status" value="1"/>
</dbReference>
<dbReference type="InterPro" id="IPR025029">
    <property type="entry name" value="DUF3918"/>
</dbReference>
<proteinExistence type="predicted"/>
<evidence type="ECO:0000313" key="1">
    <source>
        <dbReference type="EMBL" id="TYR76771.1"/>
    </source>
</evidence>
<comment type="caution">
    <text evidence="1">The sequence shown here is derived from an EMBL/GenBank/DDBJ whole genome shotgun (WGS) entry which is preliminary data.</text>
</comment>
<evidence type="ECO:0000313" key="2">
    <source>
        <dbReference type="Proteomes" id="UP000323317"/>
    </source>
</evidence>